<keyword evidence="2" id="KW-1185">Reference proteome</keyword>
<dbReference type="KEGG" id="pbf:CFX0092_A1329"/>
<evidence type="ECO:0008006" key="3">
    <source>
        <dbReference type="Google" id="ProtNLM"/>
    </source>
</evidence>
<name>A0A170PFI1_9CHLR</name>
<gene>
    <name evidence="1" type="ORF">CFX0092_A1329</name>
</gene>
<evidence type="ECO:0000313" key="2">
    <source>
        <dbReference type="Proteomes" id="UP000215027"/>
    </source>
</evidence>
<reference evidence="1" key="1">
    <citation type="submission" date="2016-01" db="EMBL/GenBank/DDBJ databases">
        <authorList>
            <person name="Mcilroy J.S."/>
            <person name="Karst M S."/>
            <person name="Albertsen M."/>
        </authorList>
    </citation>
    <scope>NUCLEOTIDE SEQUENCE</scope>
    <source>
        <strain evidence="1">Cfx-K</strain>
    </source>
</reference>
<dbReference type="PANTHER" id="PTHR39337:SF1">
    <property type="entry name" value="BLR5642 PROTEIN"/>
    <property type="match status" value="1"/>
</dbReference>
<dbReference type="PANTHER" id="PTHR39337">
    <property type="entry name" value="BLR5642 PROTEIN"/>
    <property type="match status" value="1"/>
</dbReference>
<evidence type="ECO:0000313" key="1">
    <source>
        <dbReference type="EMBL" id="CUS03207.2"/>
    </source>
</evidence>
<protein>
    <recommendedName>
        <fullName evidence="3">DUF488 domain-containing protein</fullName>
    </recommendedName>
</protein>
<dbReference type="Pfam" id="PF04343">
    <property type="entry name" value="DUF488"/>
    <property type="match status" value="1"/>
</dbReference>
<accession>A0A170PFI1</accession>
<dbReference type="OrthoDB" id="9789109at2"/>
<dbReference type="Proteomes" id="UP000215027">
    <property type="component" value="Chromosome I"/>
</dbReference>
<organism evidence="1 2">
    <name type="scientific">Candidatus Promineifilum breve</name>
    <dbReference type="NCBI Taxonomy" id="1806508"/>
    <lineage>
        <taxon>Bacteria</taxon>
        <taxon>Bacillati</taxon>
        <taxon>Chloroflexota</taxon>
        <taxon>Ardenticatenia</taxon>
        <taxon>Candidatus Promineifilales</taxon>
        <taxon>Candidatus Promineifilaceae</taxon>
        <taxon>Candidatus Promineifilum</taxon>
    </lineage>
</organism>
<dbReference type="EMBL" id="LN890655">
    <property type="protein sequence ID" value="CUS03207.2"/>
    <property type="molecule type" value="Genomic_DNA"/>
</dbReference>
<proteinExistence type="predicted"/>
<dbReference type="InterPro" id="IPR007438">
    <property type="entry name" value="DUF488"/>
</dbReference>
<dbReference type="RefSeq" id="WP_095042737.1">
    <property type="nucleotide sequence ID" value="NZ_LN890655.1"/>
</dbReference>
<sequence>MIVTIGAIGYTAESFFQALQNANVDTFIDVRRRRAVRGREYAFANSQRLQARLAELGIRYVHRLDLAPPPAAREQQAAADQAAGIARRQRTTLGPAFIAAYERDMLAHLDPAALRADLPPDAAVIALMCVERAPAACHRSLLADRLSAAWGEEVRHLKSEE</sequence>
<dbReference type="AlphaFoldDB" id="A0A170PFI1"/>